<reference evidence="1" key="1">
    <citation type="submission" date="2024-12" db="EMBL/GenBank/DDBJ databases">
        <title>Comparative genomics and development of molecular markers within Purpureocillium lilacinum and among Purpureocillium species.</title>
        <authorList>
            <person name="Yeh Z.-Y."/>
            <person name="Ni N.-T."/>
            <person name="Lo P.-H."/>
            <person name="Mushyakhwo K."/>
            <person name="Lin C.-F."/>
            <person name="Nai Y.-S."/>
        </authorList>
    </citation>
    <scope>NUCLEOTIDE SEQUENCE</scope>
    <source>
        <strain evidence="1">NCHU-NPUST-175</strain>
    </source>
</reference>
<protein>
    <submittedName>
        <fullName evidence="1">Uncharacterized protein</fullName>
    </submittedName>
</protein>
<comment type="caution">
    <text evidence="1">The sequence shown here is derived from an EMBL/GenBank/DDBJ whole genome shotgun (WGS) entry which is preliminary data.</text>
</comment>
<sequence length="94" mass="10556">MANAIAAHVELEVYPGQNKCDSSTLCLRSFLFQGLWEWMLHFHLGSIRWIDAISQKGLAARLRMNALSSSPTKVSSTEVLLDHGKMPQFARVLK</sequence>
<evidence type="ECO:0000313" key="1">
    <source>
        <dbReference type="EMBL" id="KAL3965544.1"/>
    </source>
</evidence>
<evidence type="ECO:0000313" key="2">
    <source>
        <dbReference type="Proteomes" id="UP001638806"/>
    </source>
</evidence>
<organism evidence="1 2">
    <name type="scientific">Purpureocillium lilacinum</name>
    <name type="common">Paecilomyces lilacinus</name>
    <dbReference type="NCBI Taxonomy" id="33203"/>
    <lineage>
        <taxon>Eukaryota</taxon>
        <taxon>Fungi</taxon>
        <taxon>Dikarya</taxon>
        <taxon>Ascomycota</taxon>
        <taxon>Pezizomycotina</taxon>
        <taxon>Sordariomycetes</taxon>
        <taxon>Hypocreomycetidae</taxon>
        <taxon>Hypocreales</taxon>
        <taxon>Ophiocordycipitaceae</taxon>
        <taxon>Purpureocillium</taxon>
    </lineage>
</organism>
<gene>
    <name evidence="1" type="ORF">ACCO45_002548</name>
</gene>
<dbReference type="EMBL" id="JBGNUJ010000002">
    <property type="protein sequence ID" value="KAL3965544.1"/>
    <property type="molecule type" value="Genomic_DNA"/>
</dbReference>
<keyword evidence="2" id="KW-1185">Reference proteome</keyword>
<accession>A0ACC4EBD1</accession>
<proteinExistence type="predicted"/>
<name>A0ACC4EBD1_PURLI</name>
<dbReference type="Proteomes" id="UP001638806">
    <property type="component" value="Unassembled WGS sequence"/>
</dbReference>